<evidence type="ECO:0000256" key="1">
    <source>
        <dbReference type="SAM" id="Phobius"/>
    </source>
</evidence>
<proteinExistence type="predicted"/>
<dbReference type="VEuPathDB" id="VectorBase:GAUT031603"/>
<feature type="transmembrane region" description="Helical" evidence="1">
    <location>
        <begin position="44"/>
        <end position="62"/>
    </location>
</feature>
<name>A0A1A9VB57_GLOAU</name>
<keyword evidence="1" id="KW-0812">Transmembrane</keyword>
<sequence>MIFLLMRKPFNIFLLQPIPAAAIMALGTISPSTAIDGPHASSAAGPADLWVQAIIVVVAVLTTSSTRRRNNPAPPVRPWARFSCPVVWRVTPPGAGLGFSINF</sequence>
<protein>
    <submittedName>
        <fullName evidence="2">Uncharacterized protein</fullName>
    </submittedName>
</protein>
<accession>A0A1A9VB57</accession>
<keyword evidence="1" id="KW-1133">Transmembrane helix</keyword>
<keyword evidence="3" id="KW-1185">Reference proteome</keyword>
<dbReference type="Proteomes" id="UP000078200">
    <property type="component" value="Unassembled WGS sequence"/>
</dbReference>
<dbReference type="AlphaFoldDB" id="A0A1A9VB57"/>
<dbReference type="EnsemblMetazoa" id="GAUT031603-RA">
    <property type="protein sequence ID" value="GAUT031603-PA"/>
    <property type="gene ID" value="GAUT031603"/>
</dbReference>
<evidence type="ECO:0000313" key="2">
    <source>
        <dbReference type="EnsemblMetazoa" id="GAUT031603-PA"/>
    </source>
</evidence>
<reference evidence="2" key="1">
    <citation type="submission" date="2020-05" db="UniProtKB">
        <authorList>
            <consortium name="EnsemblMetazoa"/>
        </authorList>
    </citation>
    <scope>IDENTIFICATION</scope>
    <source>
        <strain evidence="2">TTRI</strain>
    </source>
</reference>
<evidence type="ECO:0000313" key="3">
    <source>
        <dbReference type="Proteomes" id="UP000078200"/>
    </source>
</evidence>
<organism evidence="2 3">
    <name type="scientific">Glossina austeni</name>
    <name type="common">Savannah tsetse fly</name>
    <dbReference type="NCBI Taxonomy" id="7395"/>
    <lineage>
        <taxon>Eukaryota</taxon>
        <taxon>Metazoa</taxon>
        <taxon>Ecdysozoa</taxon>
        <taxon>Arthropoda</taxon>
        <taxon>Hexapoda</taxon>
        <taxon>Insecta</taxon>
        <taxon>Pterygota</taxon>
        <taxon>Neoptera</taxon>
        <taxon>Endopterygota</taxon>
        <taxon>Diptera</taxon>
        <taxon>Brachycera</taxon>
        <taxon>Muscomorpha</taxon>
        <taxon>Hippoboscoidea</taxon>
        <taxon>Glossinidae</taxon>
        <taxon>Glossina</taxon>
    </lineage>
</organism>
<keyword evidence="1" id="KW-0472">Membrane</keyword>